<evidence type="ECO:0000313" key="4">
    <source>
        <dbReference type="EMBL" id="KAB5607176.1"/>
    </source>
</evidence>
<dbReference type="Gene3D" id="1.10.357.10">
    <property type="entry name" value="Tetracycline Repressor, domain 2"/>
    <property type="match status" value="1"/>
</dbReference>
<protein>
    <submittedName>
        <fullName evidence="4">TetR/AcrR family transcriptional regulator</fullName>
    </submittedName>
</protein>
<keyword evidence="1 2" id="KW-0238">DNA-binding</keyword>
<organism evidence="4 5">
    <name type="scientific">Bifidobacterium jacchi</name>
    <dbReference type="NCBI Taxonomy" id="2490545"/>
    <lineage>
        <taxon>Bacteria</taxon>
        <taxon>Bacillati</taxon>
        <taxon>Actinomycetota</taxon>
        <taxon>Actinomycetes</taxon>
        <taxon>Bifidobacteriales</taxon>
        <taxon>Bifidobacteriaceae</taxon>
        <taxon>Bifidobacterium</taxon>
    </lineage>
</organism>
<comment type="caution">
    <text evidence="4">The sequence shown here is derived from an EMBL/GenBank/DDBJ whole genome shotgun (WGS) entry which is preliminary data.</text>
</comment>
<keyword evidence="5" id="KW-1185">Reference proteome</keyword>
<dbReference type="SUPFAM" id="SSF46689">
    <property type="entry name" value="Homeodomain-like"/>
    <property type="match status" value="1"/>
</dbReference>
<dbReference type="PANTHER" id="PTHR43479:SF11">
    <property type="entry name" value="ACREF_ENVCD OPERON REPRESSOR-RELATED"/>
    <property type="match status" value="1"/>
</dbReference>
<dbReference type="RefSeq" id="WP_151916758.1">
    <property type="nucleotide sequence ID" value="NZ_RQSP01000014.1"/>
</dbReference>
<dbReference type="AlphaFoldDB" id="A0A5N5RIP2"/>
<proteinExistence type="predicted"/>
<dbReference type="GO" id="GO:0003677">
    <property type="term" value="F:DNA binding"/>
    <property type="evidence" value="ECO:0007669"/>
    <property type="project" value="UniProtKB-UniRule"/>
</dbReference>
<dbReference type="EMBL" id="RQSP01000014">
    <property type="protein sequence ID" value="KAB5607176.1"/>
    <property type="molecule type" value="Genomic_DNA"/>
</dbReference>
<dbReference type="PROSITE" id="PS50977">
    <property type="entry name" value="HTH_TETR_2"/>
    <property type="match status" value="1"/>
</dbReference>
<dbReference type="Pfam" id="PF00440">
    <property type="entry name" value="TetR_N"/>
    <property type="match status" value="1"/>
</dbReference>
<reference evidence="4 5" key="1">
    <citation type="journal article" date="2019" name="Int. J. Syst. Evol. Microbiol.">
        <title>Bifidobacterium jacchi sp. nov., isolated from the faeces of a baby common marmoset (Callithrix jacchus).</title>
        <authorList>
            <person name="Modesto M."/>
            <person name="Watanabe K."/>
            <person name="Arita M."/>
            <person name="Satti M."/>
            <person name="Oki K."/>
            <person name="Sciavilla P."/>
            <person name="Patavino C."/>
            <person name="Camma C."/>
            <person name="Michelini S."/>
            <person name="Sgorbati B."/>
            <person name="Mattarelli P."/>
        </authorList>
    </citation>
    <scope>NUCLEOTIDE SEQUENCE [LARGE SCALE GENOMIC DNA]</scope>
    <source>
        <strain evidence="4 5">MRM 9.3</strain>
    </source>
</reference>
<evidence type="ECO:0000256" key="2">
    <source>
        <dbReference type="PROSITE-ProRule" id="PRU00335"/>
    </source>
</evidence>
<feature type="domain" description="HTH tetR-type" evidence="3">
    <location>
        <begin position="11"/>
        <end position="71"/>
    </location>
</feature>
<evidence type="ECO:0000313" key="5">
    <source>
        <dbReference type="Proteomes" id="UP000326336"/>
    </source>
</evidence>
<dbReference type="InterPro" id="IPR001647">
    <property type="entry name" value="HTH_TetR"/>
</dbReference>
<dbReference type="Proteomes" id="UP000326336">
    <property type="component" value="Unassembled WGS sequence"/>
</dbReference>
<accession>A0A5N5RIP2</accession>
<evidence type="ECO:0000256" key="1">
    <source>
        <dbReference type="ARBA" id="ARBA00023125"/>
    </source>
</evidence>
<gene>
    <name evidence="4" type="ORF">EHS19_05390</name>
</gene>
<dbReference type="OrthoDB" id="9810250at2"/>
<dbReference type="PANTHER" id="PTHR43479">
    <property type="entry name" value="ACREF/ENVCD OPERON REPRESSOR-RELATED"/>
    <property type="match status" value="1"/>
</dbReference>
<dbReference type="InterPro" id="IPR050624">
    <property type="entry name" value="HTH-type_Tx_Regulator"/>
</dbReference>
<name>A0A5N5RIP2_9BIFI</name>
<evidence type="ECO:0000259" key="3">
    <source>
        <dbReference type="PROSITE" id="PS50977"/>
    </source>
</evidence>
<sequence length="253" mass="28602">MPRPRRNSAIPPAKERLEDAFWTLLADRRYRRITVTDVVRQAGVNRNSFYYHFADLAELADSAIMHTVQNTNPPTPDPHVDPDREWRRNCSRLLGDPDQRQRLDRLALIAGEHSAPELVDSLKDFGRLTLVSVLQLDQEEIDLKTDLMLDFTVGGMISVLRRWPELQTRLSIDDLLNEDVAVLAMGIYLSMSKENMLDYWRRVFNGQIPAGMARTSGSRIDGLRPGNVTGNVHTGNVRTGNVRTTVMGGGNPR</sequence>
<feature type="DNA-binding region" description="H-T-H motif" evidence="2">
    <location>
        <begin position="34"/>
        <end position="53"/>
    </location>
</feature>
<dbReference type="InterPro" id="IPR009057">
    <property type="entry name" value="Homeodomain-like_sf"/>
</dbReference>